<evidence type="ECO:0000256" key="4">
    <source>
        <dbReference type="ARBA" id="ARBA00022692"/>
    </source>
</evidence>
<evidence type="ECO:0000256" key="5">
    <source>
        <dbReference type="ARBA" id="ARBA00022989"/>
    </source>
</evidence>
<sequence>MAWIALIIAGFCEVFGVAMMNRWQIDKNWKTIVALIISFSISLSLLSYAMNTIAMGTAYAIWTGIGAAGGALVGMLFFKESTDWKRIVFITLILASAIGLKLFS</sequence>
<dbReference type="InterPro" id="IPR037185">
    <property type="entry name" value="EmrE-like"/>
</dbReference>
<evidence type="ECO:0000313" key="11">
    <source>
        <dbReference type="Proteomes" id="UP000254330"/>
    </source>
</evidence>
<evidence type="ECO:0000256" key="6">
    <source>
        <dbReference type="ARBA" id="ARBA00023136"/>
    </source>
</evidence>
<reference evidence="9 11" key="1">
    <citation type="submission" date="2018-06" db="EMBL/GenBank/DDBJ databases">
        <authorList>
            <consortium name="Pathogen Informatics"/>
            <person name="Doyle S."/>
        </authorList>
    </citation>
    <scope>NUCLEOTIDE SEQUENCE [LARGE SCALE GENOMIC DNA]</scope>
    <source>
        <strain evidence="9 11">NCTC10597</strain>
    </source>
</reference>
<dbReference type="InterPro" id="IPR000390">
    <property type="entry name" value="Small_drug/metabolite_transptr"/>
</dbReference>
<keyword evidence="6 8" id="KW-0472">Membrane</keyword>
<gene>
    <name evidence="9" type="primary">ykkD_1</name>
    <name evidence="10" type="ORF">DFR61_13926</name>
    <name evidence="9" type="ORF">NCTC10597_02769</name>
</gene>
<accession>A0A2U3AA54</accession>
<dbReference type="RefSeq" id="WP_109350615.1">
    <property type="nucleotide sequence ID" value="NZ_BJUE01000045.1"/>
</dbReference>
<dbReference type="SUPFAM" id="SSF103481">
    <property type="entry name" value="Multidrug resistance efflux transporter EmrE"/>
    <property type="match status" value="1"/>
</dbReference>
<evidence type="ECO:0000256" key="2">
    <source>
        <dbReference type="ARBA" id="ARBA00022448"/>
    </source>
</evidence>
<keyword evidence="3" id="KW-1003">Cell membrane</keyword>
<keyword evidence="4 7" id="KW-0812">Transmembrane</keyword>
<dbReference type="InterPro" id="IPR045324">
    <property type="entry name" value="Small_multidrug_res"/>
</dbReference>
<keyword evidence="2" id="KW-0813">Transport</keyword>
<dbReference type="EMBL" id="SNZG01000039">
    <property type="protein sequence ID" value="TDR34390.1"/>
    <property type="molecule type" value="Genomic_DNA"/>
</dbReference>
<dbReference type="Proteomes" id="UP000254330">
    <property type="component" value="Unassembled WGS sequence"/>
</dbReference>
<dbReference type="OrthoDB" id="21828at2"/>
<dbReference type="Pfam" id="PF00893">
    <property type="entry name" value="Multi_Drug_Res"/>
    <property type="match status" value="1"/>
</dbReference>
<reference evidence="10 12" key="2">
    <citation type="submission" date="2019-03" db="EMBL/GenBank/DDBJ databases">
        <title>Genomic Encyclopedia of Type Strains, Phase IV (KMG-IV): sequencing the most valuable type-strain genomes for metagenomic binning, comparative biology and taxonomic classification.</title>
        <authorList>
            <person name="Goeker M."/>
        </authorList>
    </citation>
    <scope>NUCLEOTIDE SEQUENCE [LARGE SCALE GENOMIC DNA]</scope>
    <source>
        <strain evidence="10 12">DSM 20580</strain>
    </source>
</reference>
<feature type="transmembrane region" description="Helical" evidence="8">
    <location>
        <begin position="57"/>
        <end position="78"/>
    </location>
</feature>
<comment type="similarity">
    <text evidence="7">Belongs to the drug/metabolite transporter (DMT) superfamily. Small multidrug resistance (SMR) (TC 2.A.7.1) family.</text>
</comment>
<protein>
    <submittedName>
        <fullName evidence="9">Multidrug resistance protein ykkD</fullName>
    </submittedName>
    <submittedName>
        <fullName evidence="10">Paired small multidrug resistance pump</fullName>
    </submittedName>
</protein>
<feature type="transmembrane region" description="Helical" evidence="8">
    <location>
        <begin position="84"/>
        <end position="103"/>
    </location>
</feature>
<organism evidence="9 11">
    <name type="scientific">Kurthia zopfii</name>
    <dbReference type="NCBI Taxonomy" id="1650"/>
    <lineage>
        <taxon>Bacteria</taxon>
        <taxon>Bacillati</taxon>
        <taxon>Bacillota</taxon>
        <taxon>Bacilli</taxon>
        <taxon>Bacillales</taxon>
        <taxon>Caryophanaceae</taxon>
        <taxon>Kurthia</taxon>
    </lineage>
</organism>
<dbReference type="GO" id="GO:0022857">
    <property type="term" value="F:transmembrane transporter activity"/>
    <property type="evidence" value="ECO:0007669"/>
    <property type="project" value="InterPro"/>
</dbReference>
<evidence type="ECO:0000256" key="1">
    <source>
        <dbReference type="ARBA" id="ARBA00004651"/>
    </source>
</evidence>
<evidence type="ECO:0000256" key="8">
    <source>
        <dbReference type="SAM" id="Phobius"/>
    </source>
</evidence>
<comment type="caution">
    <text evidence="9">The sequence shown here is derived from an EMBL/GenBank/DDBJ whole genome shotgun (WGS) entry which is preliminary data.</text>
</comment>
<evidence type="ECO:0000256" key="3">
    <source>
        <dbReference type="ARBA" id="ARBA00022475"/>
    </source>
</evidence>
<dbReference type="GO" id="GO:0005886">
    <property type="term" value="C:plasma membrane"/>
    <property type="evidence" value="ECO:0007669"/>
    <property type="project" value="UniProtKB-SubCell"/>
</dbReference>
<proteinExistence type="inferred from homology"/>
<dbReference type="AlphaFoldDB" id="A0A2U3AA54"/>
<keyword evidence="12" id="KW-1185">Reference proteome</keyword>
<evidence type="ECO:0000256" key="7">
    <source>
        <dbReference type="RuleBase" id="RU003942"/>
    </source>
</evidence>
<evidence type="ECO:0000313" key="9">
    <source>
        <dbReference type="EMBL" id="STX10976.1"/>
    </source>
</evidence>
<dbReference type="PANTHER" id="PTHR30561">
    <property type="entry name" value="SMR FAMILY PROTON-DEPENDENT DRUG EFFLUX TRANSPORTER SUGE"/>
    <property type="match status" value="1"/>
</dbReference>
<name>A0A2U3AA54_9BACL</name>
<keyword evidence="5 8" id="KW-1133">Transmembrane helix</keyword>
<dbReference type="Gene3D" id="1.10.3730.20">
    <property type="match status" value="1"/>
</dbReference>
<dbReference type="FunFam" id="1.10.3730.20:FF:000001">
    <property type="entry name" value="Quaternary ammonium compound resistance transporter SugE"/>
    <property type="match status" value="1"/>
</dbReference>
<dbReference type="EMBL" id="UGNP01000001">
    <property type="protein sequence ID" value="STX10976.1"/>
    <property type="molecule type" value="Genomic_DNA"/>
</dbReference>
<evidence type="ECO:0000313" key="10">
    <source>
        <dbReference type="EMBL" id="TDR34390.1"/>
    </source>
</evidence>
<dbReference type="Proteomes" id="UP000294641">
    <property type="component" value="Unassembled WGS sequence"/>
</dbReference>
<comment type="subcellular location">
    <subcellularLocation>
        <location evidence="1 7">Cell membrane</location>
        <topology evidence="1 7">Multi-pass membrane protein</topology>
    </subcellularLocation>
</comment>
<feature type="transmembrane region" description="Helical" evidence="8">
    <location>
        <begin position="32"/>
        <end position="50"/>
    </location>
</feature>
<evidence type="ECO:0000313" key="12">
    <source>
        <dbReference type="Proteomes" id="UP000294641"/>
    </source>
</evidence>
<dbReference type="PANTHER" id="PTHR30561:SF0">
    <property type="entry name" value="GUANIDINIUM EXPORTER"/>
    <property type="match status" value="1"/>
</dbReference>